<dbReference type="RefSeq" id="WP_097012441.1">
    <property type="nucleotide sequence ID" value="NZ_LT907975.1"/>
</dbReference>
<organism evidence="3 4">
    <name type="scientific">Pseudodesulfovibrio profundus</name>
    <dbReference type="NCBI Taxonomy" id="57320"/>
    <lineage>
        <taxon>Bacteria</taxon>
        <taxon>Pseudomonadati</taxon>
        <taxon>Thermodesulfobacteriota</taxon>
        <taxon>Desulfovibrionia</taxon>
        <taxon>Desulfovibrionales</taxon>
        <taxon>Desulfovibrionaceae</taxon>
    </lineage>
</organism>
<dbReference type="KEGG" id="pprf:DPRO_2675"/>
<dbReference type="Pfam" id="PF09851">
    <property type="entry name" value="SHOCT"/>
    <property type="match status" value="1"/>
</dbReference>
<dbReference type="InterPro" id="IPR018649">
    <property type="entry name" value="SHOCT"/>
</dbReference>
<evidence type="ECO:0000313" key="3">
    <source>
        <dbReference type="EMBL" id="SOB59584.1"/>
    </source>
</evidence>
<dbReference type="EMBL" id="LT907975">
    <property type="protein sequence ID" value="SOB59584.1"/>
    <property type="molecule type" value="Genomic_DNA"/>
</dbReference>
<keyword evidence="1" id="KW-1133">Transmembrane helix</keyword>
<dbReference type="Proteomes" id="UP000219215">
    <property type="component" value="Chromosome DPRO"/>
</dbReference>
<dbReference type="AlphaFoldDB" id="A0A2C8FAW9"/>
<accession>A0A2C8FAW9</accession>
<proteinExistence type="predicted"/>
<dbReference type="OrthoDB" id="5461404at2"/>
<feature type="domain" description="SHOCT" evidence="2">
    <location>
        <begin position="65"/>
        <end position="90"/>
    </location>
</feature>
<evidence type="ECO:0000259" key="2">
    <source>
        <dbReference type="Pfam" id="PF09851"/>
    </source>
</evidence>
<protein>
    <recommendedName>
        <fullName evidence="2">SHOCT domain-containing protein</fullName>
    </recommendedName>
</protein>
<keyword evidence="1" id="KW-0472">Membrane</keyword>
<keyword evidence="4" id="KW-1185">Reference proteome</keyword>
<keyword evidence="1" id="KW-0812">Transmembrane</keyword>
<sequence length="91" mass="10192">MEFLSSFNSWCSGPGFFQGAGHGWGGGFMPFHMGSIFQLLIIGLIIYFVVRMLKKPATPTDTPSPEAILKRRYANGEIDEQTFKSMKNDLK</sequence>
<reference evidence="4" key="1">
    <citation type="submission" date="2017-09" db="EMBL/GenBank/DDBJ databases">
        <authorList>
            <person name="Regsiter A."/>
            <person name="William W."/>
        </authorList>
    </citation>
    <scope>NUCLEOTIDE SEQUENCE [LARGE SCALE GENOMIC DNA]</scope>
    <source>
        <strain evidence="4">500-1</strain>
    </source>
</reference>
<evidence type="ECO:0000256" key="1">
    <source>
        <dbReference type="SAM" id="Phobius"/>
    </source>
</evidence>
<feature type="transmembrane region" description="Helical" evidence="1">
    <location>
        <begin position="31"/>
        <end position="50"/>
    </location>
</feature>
<gene>
    <name evidence="3" type="ORF">DPRO_2675</name>
</gene>
<name>A0A2C8FAW9_9BACT</name>
<evidence type="ECO:0000313" key="4">
    <source>
        <dbReference type="Proteomes" id="UP000219215"/>
    </source>
</evidence>